<dbReference type="InterPro" id="IPR007211">
    <property type="entry name" value="DUF378"/>
</dbReference>
<proteinExistence type="predicted"/>
<accession>A0ABW8IBQ9</accession>
<comment type="caution">
    <text evidence="2">The sequence shown here is derived from an EMBL/GenBank/DDBJ whole genome shotgun (WGS) entry which is preliminary data.</text>
</comment>
<gene>
    <name evidence="2" type="ORF">QYG89_13145</name>
</gene>
<feature type="transmembrane region" description="Helical" evidence="1">
    <location>
        <begin position="7"/>
        <end position="27"/>
    </location>
</feature>
<evidence type="ECO:0000313" key="3">
    <source>
        <dbReference type="Proteomes" id="UP001619911"/>
    </source>
</evidence>
<dbReference type="Proteomes" id="UP001619911">
    <property type="component" value="Unassembled WGS sequence"/>
</dbReference>
<keyword evidence="1" id="KW-0812">Transmembrane</keyword>
<dbReference type="PANTHER" id="PTHR37304">
    <property type="entry name" value="MEMBRANE PROTEIN-RELATED"/>
    <property type="match status" value="1"/>
</dbReference>
<name>A0ABW8IBQ9_9BACI</name>
<evidence type="ECO:0000256" key="1">
    <source>
        <dbReference type="SAM" id="Phobius"/>
    </source>
</evidence>
<evidence type="ECO:0000313" key="2">
    <source>
        <dbReference type="EMBL" id="MFK2826595.1"/>
    </source>
</evidence>
<sequence length="103" mass="11767">MRTLQRIALTLTIIGAINWGLIGFFRFDLVAALFGGQGAFLSRVIYSLVGLSGLFCLTLLFKEWEEKDTEEVNRRDYGKLNYGTEFGEETDLSDFKKTDREDD</sequence>
<protein>
    <submittedName>
        <fullName evidence="2">DUF378 domain-containing protein</fullName>
    </submittedName>
</protein>
<dbReference type="RefSeq" id="WP_404318061.1">
    <property type="nucleotide sequence ID" value="NZ_JAUIYO010000012.1"/>
</dbReference>
<feature type="transmembrane region" description="Helical" evidence="1">
    <location>
        <begin position="39"/>
        <end position="61"/>
    </location>
</feature>
<reference evidence="2 3" key="1">
    <citation type="submission" date="2023-07" db="EMBL/GenBank/DDBJ databases">
        <title>Bacillus lucianemedeirus sp. nov, a new species isolated from an immunobiological production facility.</title>
        <authorList>
            <person name="Costa L.V."/>
            <person name="Miranda R.V.S.L."/>
            <person name="Brandao M.L.L."/>
            <person name="Reis C.M.F."/>
            <person name="Frazao A.M."/>
            <person name="Cruz F.V."/>
            <person name="Baio P.V.P."/>
            <person name="Veras J.F.C."/>
            <person name="Ramos J.N."/>
            <person name="Vieira V."/>
        </authorList>
    </citation>
    <scope>NUCLEOTIDE SEQUENCE [LARGE SCALE GENOMIC DNA]</scope>
    <source>
        <strain evidence="2 3">B190/17</strain>
    </source>
</reference>
<organism evidence="2 3">
    <name type="scientific">Bacillus lumedeiriae</name>
    <dbReference type="NCBI Taxonomy" id="3058829"/>
    <lineage>
        <taxon>Bacteria</taxon>
        <taxon>Bacillati</taxon>
        <taxon>Bacillota</taxon>
        <taxon>Bacilli</taxon>
        <taxon>Bacillales</taxon>
        <taxon>Bacillaceae</taxon>
        <taxon>Bacillus</taxon>
    </lineage>
</organism>
<dbReference type="Pfam" id="PF04070">
    <property type="entry name" value="DUF378"/>
    <property type="match status" value="1"/>
</dbReference>
<keyword evidence="1" id="KW-1133">Transmembrane helix</keyword>
<keyword evidence="1" id="KW-0472">Membrane</keyword>
<dbReference type="EMBL" id="JAUIYO010000012">
    <property type="protein sequence ID" value="MFK2826595.1"/>
    <property type="molecule type" value="Genomic_DNA"/>
</dbReference>
<keyword evidence="3" id="KW-1185">Reference proteome</keyword>
<dbReference type="PANTHER" id="PTHR37304:SF1">
    <property type="entry name" value="MEMBRANE PROTEIN"/>
    <property type="match status" value="1"/>
</dbReference>